<evidence type="ECO:0000256" key="1">
    <source>
        <dbReference type="ARBA" id="ARBA00001946"/>
    </source>
</evidence>
<dbReference type="Pfam" id="PF09296">
    <property type="entry name" value="NUDIX-like"/>
    <property type="match status" value="1"/>
</dbReference>
<evidence type="ECO:0000313" key="12">
    <source>
        <dbReference type="Proteomes" id="UP001595453"/>
    </source>
</evidence>
<evidence type="ECO:0000256" key="9">
    <source>
        <dbReference type="ARBA" id="ARBA00023679"/>
    </source>
</evidence>
<dbReference type="Gene3D" id="3.90.79.20">
    <property type="match status" value="1"/>
</dbReference>
<comment type="cofactor">
    <cofactor evidence="2">
        <name>Zn(2+)</name>
        <dbReference type="ChEBI" id="CHEBI:29105"/>
    </cofactor>
</comment>
<keyword evidence="5" id="KW-0479">Metal-binding</keyword>
<dbReference type="Gene3D" id="3.90.79.10">
    <property type="entry name" value="Nucleoside Triphosphate Pyrophosphohydrolase"/>
    <property type="match status" value="1"/>
</dbReference>
<accession>A0ABV7CPU8</accession>
<evidence type="ECO:0000313" key="11">
    <source>
        <dbReference type="EMBL" id="MFC3034552.1"/>
    </source>
</evidence>
<evidence type="ECO:0000259" key="10">
    <source>
        <dbReference type="PROSITE" id="PS51462"/>
    </source>
</evidence>
<feature type="domain" description="Nudix hydrolase" evidence="10">
    <location>
        <begin position="161"/>
        <end position="290"/>
    </location>
</feature>
<evidence type="ECO:0000256" key="7">
    <source>
        <dbReference type="ARBA" id="ARBA00022842"/>
    </source>
</evidence>
<dbReference type="CDD" id="cd03429">
    <property type="entry name" value="NUDIX_NADH_pyrophosphatase_Nudt13"/>
    <property type="match status" value="1"/>
</dbReference>
<dbReference type="GO" id="GO:0016787">
    <property type="term" value="F:hydrolase activity"/>
    <property type="evidence" value="ECO:0007669"/>
    <property type="project" value="UniProtKB-KW"/>
</dbReference>
<dbReference type="InterPro" id="IPR049734">
    <property type="entry name" value="NudC-like_C"/>
</dbReference>
<dbReference type="EC" id="3.6.1.22" evidence="4"/>
<keyword evidence="12" id="KW-1185">Reference proteome</keyword>
<sequence length="306" mass="34528">MLYYAHLPLNRHSAERKDANWLLHKQSKNSLWLLVNNSQTLFKSGSPEIALLSYQQVQTLDLWQAVFLGAEEGQGYFALDVSSLDTELLAPLLHAVEFKDIRSYGPLVDLQKGSIAALARGLCHWHVTHRFCGRCGHANKPIEAGHARLCTNAECKHMTFPRTDPAVIMLVTKRFSDGIERCLLGRQASWPEGVYSTLAGFVDPGESLEQAVAREVLEEAGVAVSDVTYIASQPWPFPSSLMLGFFAKAESSDIYVDKDELDDAKWFSRAELNQFLEWGSELPGYKLTRKDSISRFLVEHWRKQEE</sequence>
<dbReference type="InterPro" id="IPR015375">
    <property type="entry name" value="NADH_PPase-like_N"/>
</dbReference>
<evidence type="ECO:0000256" key="6">
    <source>
        <dbReference type="ARBA" id="ARBA00022801"/>
    </source>
</evidence>
<evidence type="ECO:0000256" key="4">
    <source>
        <dbReference type="ARBA" id="ARBA00012381"/>
    </source>
</evidence>
<comment type="cofactor">
    <cofactor evidence="1">
        <name>Mg(2+)</name>
        <dbReference type="ChEBI" id="CHEBI:18420"/>
    </cofactor>
</comment>
<evidence type="ECO:0000256" key="2">
    <source>
        <dbReference type="ARBA" id="ARBA00001947"/>
    </source>
</evidence>
<dbReference type="Pfam" id="PF00293">
    <property type="entry name" value="NUDIX"/>
    <property type="match status" value="1"/>
</dbReference>
<keyword evidence="6 11" id="KW-0378">Hydrolase</keyword>
<dbReference type="SUPFAM" id="SSF55811">
    <property type="entry name" value="Nudix"/>
    <property type="match status" value="1"/>
</dbReference>
<dbReference type="PROSITE" id="PS00893">
    <property type="entry name" value="NUDIX_BOX"/>
    <property type="match status" value="1"/>
</dbReference>
<dbReference type="InterPro" id="IPR000086">
    <property type="entry name" value="NUDIX_hydrolase_dom"/>
</dbReference>
<name>A0ABV7CPU8_9GAMM</name>
<dbReference type="InterPro" id="IPR050241">
    <property type="entry name" value="NAD-cap_RNA_hydrolase_NudC"/>
</dbReference>
<keyword evidence="8" id="KW-0520">NAD</keyword>
<dbReference type="Proteomes" id="UP001595453">
    <property type="component" value="Unassembled WGS sequence"/>
</dbReference>
<keyword evidence="7" id="KW-0460">Magnesium</keyword>
<dbReference type="EMBL" id="JBHRSD010000042">
    <property type="protein sequence ID" value="MFC3034552.1"/>
    <property type="molecule type" value="Genomic_DNA"/>
</dbReference>
<dbReference type="Pfam" id="PF09297">
    <property type="entry name" value="Zn_ribbon_NUD"/>
    <property type="match status" value="1"/>
</dbReference>
<dbReference type="InterPro" id="IPR020084">
    <property type="entry name" value="NUDIX_hydrolase_CS"/>
</dbReference>
<dbReference type="PROSITE" id="PS51462">
    <property type="entry name" value="NUDIX"/>
    <property type="match status" value="1"/>
</dbReference>
<evidence type="ECO:0000256" key="3">
    <source>
        <dbReference type="ARBA" id="ARBA00009595"/>
    </source>
</evidence>
<dbReference type="InterPro" id="IPR015376">
    <property type="entry name" value="Znr_NADH_PPase"/>
</dbReference>
<comment type="similarity">
    <text evidence="3">Belongs to the Nudix hydrolase family. NudC subfamily.</text>
</comment>
<evidence type="ECO:0000256" key="8">
    <source>
        <dbReference type="ARBA" id="ARBA00023027"/>
    </source>
</evidence>
<protein>
    <recommendedName>
        <fullName evidence="4">NAD(+) diphosphatase</fullName>
        <ecNumber evidence="4">3.6.1.22</ecNumber>
    </recommendedName>
</protein>
<dbReference type="PANTHER" id="PTHR42904:SF6">
    <property type="entry name" value="NAD-CAPPED RNA HYDROLASE NUDT12"/>
    <property type="match status" value="1"/>
</dbReference>
<dbReference type="PANTHER" id="PTHR42904">
    <property type="entry name" value="NUDIX HYDROLASE, NUDC SUBFAMILY"/>
    <property type="match status" value="1"/>
</dbReference>
<evidence type="ECO:0000256" key="5">
    <source>
        <dbReference type="ARBA" id="ARBA00022723"/>
    </source>
</evidence>
<gene>
    <name evidence="11" type="primary">nudC</name>
    <name evidence="11" type="ORF">ACFOEE_18790</name>
</gene>
<comment type="caution">
    <text evidence="11">The sequence shown here is derived from an EMBL/GenBank/DDBJ whole genome shotgun (WGS) entry which is preliminary data.</text>
</comment>
<dbReference type="InterPro" id="IPR015797">
    <property type="entry name" value="NUDIX_hydrolase-like_dom_sf"/>
</dbReference>
<proteinExistence type="inferred from homology"/>
<dbReference type="NCBIfam" id="NF001299">
    <property type="entry name" value="PRK00241.1"/>
    <property type="match status" value="1"/>
</dbReference>
<reference evidence="12" key="1">
    <citation type="journal article" date="2019" name="Int. J. Syst. Evol. Microbiol.">
        <title>The Global Catalogue of Microorganisms (GCM) 10K type strain sequencing project: providing services to taxonomists for standard genome sequencing and annotation.</title>
        <authorList>
            <consortium name="The Broad Institute Genomics Platform"/>
            <consortium name="The Broad Institute Genome Sequencing Center for Infectious Disease"/>
            <person name="Wu L."/>
            <person name="Ma J."/>
        </authorList>
    </citation>
    <scope>NUCLEOTIDE SEQUENCE [LARGE SCALE GENOMIC DNA]</scope>
    <source>
        <strain evidence="12">KCTC 42730</strain>
    </source>
</reference>
<comment type="catalytic activity">
    <reaction evidence="9">
        <text>a 5'-end NAD(+)-phospho-ribonucleoside in mRNA + H2O = a 5'-end phospho-adenosine-phospho-ribonucleoside in mRNA + beta-nicotinamide D-ribonucleotide + 2 H(+)</text>
        <dbReference type="Rhea" id="RHEA:60876"/>
        <dbReference type="Rhea" id="RHEA-COMP:15698"/>
        <dbReference type="Rhea" id="RHEA-COMP:15719"/>
        <dbReference type="ChEBI" id="CHEBI:14649"/>
        <dbReference type="ChEBI" id="CHEBI:15377"/>
        <dbReference type="ChEBI" id="CHEBI:15378"/>
        <dbReference type="ChEBI" id="CHEBI:144029"/>
        <dbReference type="ChEBI" id="CHEBI:144051"/>
    </reaction>
    <physiologicalReaction direction="left-to-right" evidence="9">
        <dbReference type="Rhea" id="RHEA:60877"/>
    </physiologicalReaction>
</comment>
<organism evidence="11 12">
    <name type="scientific">Pseudoalteromonas fenneropenaei</name>
    <dbReference type="NCBI Taxonomy" id="1737459"/>
    <lineage>
        <taxon>Bacteria</taxon>
        <taxon>Pseudomonadati</taxon>
        <taxon>Pseudomonadota</taxon>
        <taxon>Gammaproteobacteria</taxon>
        <taxon>Alteromonadales</taxon>
        <taxon>Pseudoalteromonadaceae</taxon>
        <taxon>Pseudoalteromonas</taxon>
    </lineage>
</organism>
<dbReference type="RefSeq" id="WP_377128061.1">
    <property type="nucleotide sequence ID" value="NZ_JBHRSD010000042.1"/>
</dbReference>